<accession>A0ABT8D9B4</accession>
<sequence length="57" mass="6524">MSEALAPTCTLRILERWVPDKELPEIRSLTPVLQQLFYTAAGSQVWIDVPTVREPRT</sequence>
<evidence type="ECO:0000313" key="1">
    <source>
        <dbReference type="EMBL" id="MDN3713373.1"/>
    </source>
</evidence>
<keyword evidence="2" id="KW-1185">Reference proteome</keyword>
<dbReference type="EMBL" id="JAUFRC010000001">
    <property type="protein sequence ID" value="MDN3713373.1"/>
    <property type="molecule type" value="Genomic_DNA"/>
</dbReference>
<evidence type="ECO:0000313" key="2">
    <source>
        <dbReference type="Proteomes" id="UP001243846"/>
    </source>
</evidence>
<organism evidence="1 2">
    <name type="scientific">Paracoccus cavernae</name>
    <dbReference type="NCBI Taxonomy" id="1571207"/>
    <lineage>
        <taxon>Bacteria</taxon>
        <taxon>Pseudomonadati</taxon>
        <taxon>Pseudomonadota</taxon>
        <taxon>Alphaproteobacteria</taxon>
        <taxon>Rhodobacterales</taxon>
        <taxon>Paracoccaceae</taxon>
        <taxon>Paracoccus</taxon>
    </lineage>
</organism>
<name>A0ABT8D9B4_9RHOB</name>
<comment type="caution">
    <text evidence="1">The sequence shown here is derived from an EMBL/GenBank/DDBJ whole genome shotgun (WGS) entry which is preliminary data.</text>
</comment>
<protein>
    <submittedName>
        <fullName evidence="1">Uncharacterized protein</fullName>
    </submittedName>
</protein>
<reference evidence="2" key="1">
    <citation type="journal article" date="2019" name="Int. J. Syst. Evol. Microbiol.">
        <title>The Global Catalogue of Microorganisms (GCM) 10K type strain sequencing project: providing services to taxonomists for standard genome sequencing and annotation.</title>
        <authorList>
            <consortium name="The Broad Institute Genomics Platform"/>
            <consortium name="The Broad Institute Genome Sequencing Center for Infectious Disease"/>
            <person name="Wu L."/>
            <person name="Ma J."/>
        </authorList>
    </citation>
    <scope>NUCLEOTIDE SEQUENCE [LARGE SCALE GENOMIC DNA]</scope>
    <source>
        <strain evidence="2">CECT 8482</strain>
    </source>
</reference>
<gene>
    <name evidence="1" type="ORF">QWZ10_19500</name>
</gene>
<dbReference type="Proteomes" id="UP001243846">
    <property type="component" value="Unassembled WGS sequence"/>
</dbReference>
<proteinExistence type="predicted"/>
<dbReference type="RefSeq" id="WP_377786353.1">
    <property type="nucleotide sequence ID" value="NZ_JBHUOC010000001.1"/>
</dbReference>